<dbReference type="Gene3D" id="3.30.9.10">
    <property type="entry name" value="D-Amino Acid Oxidase, subunit A, domain 2"/>
    <property type="match status" value="1"/>
</dbReference>
<dbReference type="OrthoDB" id="429143at2759"/>
<dbReference type="STRING" id="1262450.S3C6Y0"/>
<evidence type="ECO:0000313" key="2">
    <source>
        <dbReference type="EMBL" id="EPE07661.1"/>
    </source>
</evidence>
<dbReference type="eggNOG" id="ENOG502QRBS">
    <property type="taxonomic scope" value="Eukaryota"/>
</dbReference>
<dbReference type="PANTHER" id="PTHR13847:SF213">
    <property type="entry name" value="DEPENDENT OXIDOREDUCTASE, PUTATIVE-RELATED"/>
    <property type="match status" value="1"/>
</dbReference>
<organism evidence="2 3">
    <name type="scientific">Ophiostoma piceae (strain UAMH 11346)</name>
    <name type="common">Sap stain fungus</name>
    <dbReference type="NCBI Taxonomy" id="1262450"/>
    <lineage>
        <taxon>Eukaryota</taxon>
        <taxon>Fungi</taxon>
        <taxon>Dikarya</taxon>
        <taxon>Ascomycota</taxon>
        <taxon>Pezizomycotina</taxon>
        <taxon>Sordariomycetes</taxon>
        <taxon>Sordariomycetidae</taxon>
        <taxon>Ophiostomatales</taxon>
        <taxon>Ophiostomataceae</taxon>
        <taxon>Ophiostoma</taxon>
    </lineage>
</organism>
<reference evidence="2 3" key="1">
    <citation type="journal article" date="2013" name="BMC Genomics">
        <title>The genome and transcriptome of the pine saprophyte Ophiostoma piceae, and a comparison with the bark beetle-associated pine pathogen Grosmannia clavigera.</title>
        <authorList>
            <person name="Haridas S."/>
            <person name="Wang Y."/>
            <person name="Lim L."/>
            <person name="Massoumi Alamouti S."/>
            <person name="Jackman S."/>
            <person name="Docking R."/>
            <person name="Robertson G."/>
            <person name="Birol I."/>
            <person name="Bohlmann J."/>
            <person name="Breuil C."/>
        </authorList>
    </citation>
    <scope>NUCLEOTIDE SEQUENCE [LARGE SCALE GENOMIC DNA]</scope>
    <source>
        <strain evidence="2 3">UAMH 11346</strain>
    </source>
</reference>
<dbReference type="EMBL" id="KE148150">
    <property type="protein sequence ID" value="EPE07661.1"/>
    <property type="molecule type" value="Genomic_DNA"/>
</dbReference>
<accession>S3C6Y0</accession>
<dbReference type="PANTHER" id="PTHR13847">
    <property type="entry name" value="SARCOSINE DEHYDROGENASE-RELATED"/>
    <property type="match status" value="1"/>
</dbReference>
<name>S3C6Y0_OPHP1</name>
<dbReference type="Proteomes" id="UP000016923">
    <property type="component" value="Unassembled WGS sequence"/>
</dbReference>
<dbReference type="OMA" id="WAWLCGT"/>
<evidence type="ECO:0000259" key="1">
    <source>
        <dbReference type="Pfam" id="PF01266"/>
    </source>
</evidence>
<dbReference type="AlphaFoldDB" id="S3C6Y0"/>
<dbReference type="HOGENOM" id="CLU_022730_2_1_1"/>
<proteinExistence type="predicted"/>
<dbReference type="InterPro" id="IPR036188">
    <property type="entry name" value="FAD/NAD-bd_sf"/>
</dbReference>
<sequence>MGAILSTLLGPLKPLVTAIGILRDLAKQFSAADARFNEDPGLPRAAPTRPFWLDEPPFPELADIQSEILPEQADVIIIGSGISGVAIARSLFEASPSASVVVVEARQLCSGATGRNGGHIKASPHETIEHLITKLGMPGERAAALVRFQLAHLENLVALCESDADLLAISECRKVETVDLIVEDKIFTDVKHSVALLNKWVPEFKMTTWSAAEAQQKFSAGPHVVGAVTYDAGALWPYRFVTALWRHLLDAHPDLLSIETSTPAEAVATDRSTPDYPYRVTTPRGTIRARHVVHATNAFASHLLPELRRKVTGLRAHMSAQRPGPKFPDLDGARSWSIIYNAGFDYISQRPSRTVRDGETTVREAGEVMTGGGFVRSADQGLDQLGVFDDTTTDFFTGLHLHGILPTTFGPYWGSDAANSGRTDYATGEGHVTKLWSGIIGFSADMIPLVGRLESKITGRSLAATKRASSTTGTGAGAVEPGEWISAVFQGDGMVWAWLSGTALGIMLAGREQEDLPPAPGRPSGCVVDWFPKEMRPTHDRLKKIDITNLADLLL</sequence>
<feature type="domain" description="FAD dependent oxidoreductase" evidence="1">
    <location>
        <begin position="74"/>
        <end position="503"/>
    </location>
</feature>
<dbReference type="Gene3D" id="3.50.50.60">
    <property type="entry name" value="FAD/NAD(P)-binding domain"/>
    <property type="match status" value="1"/>
</dbReference>
<keyword evidence="3" id="KW-1185">Reference proteome</keyword>
<protein>
    <submittedName>
        <fullName evidence="2">Fad dependent oxidoreductase</fullName>
    </submittedName>
</protein>
<dbReference type="GO" id="GO:0005737">
    <property type="term" value="C:cytoplasm"/>
    <property type="evidence" value="ECO:0007669"/>
    <property type="project" value="TreeGrafter"/>
</dbReference>
<evidence type="ECO:0000313" key="3">
    <source>
        <dbReference type="Proteomes" id="UP000016923"/>
    </source>
</evidence>
<gene>
    <name evidence="2" type="ORF">F503_00383</name>
</gene>
<dbReference type="InterPro" id="IPR006076">
    <property type="entry name" value="FAD-dep_OxRdtase"/>
</dbReference>
<dbReference type="SUPFAM" id="SSF51905">
    <property type="entry name" value="FAD/NAD(P)-binding domain"/>
    <property type="match status" value="1"/>
</dbReference>
<dbReference type="Pfam" id="PF01266">
    <property type="entry name" value="DAO"/>
    <property type="match status" value="1"/>
</dbReference>
<dbReference type="VEuPathDB" id="FungiDB:F503_00383"/>